<feature type="domain" description="DUF7802" evidence="1">
    <location>
        <begin position="58"/>
        <end position="142"/>
    </location>
</feature>
<comment type="caution">
    <text evidence="2">The sequence shown here is derived from an EMBL/GenBank/DDBJ whole genome shotgun (WGS) entry which is preliminary data.</text>
</comment>
<accession>A0A232F3Q3</accession>
<proteinExistence type="predicted"/>
<dbReference type="AlphaFoldDB" id="A0A232F3Q3"/>
<evidence type="ECO:0000313" key="2">
    <source>
        <dbReference type="EMBL" id="OXU25073.1"/>
    </source>
</evidence>
<sequence length="150" mass="16819">MYPAAIATDGLKLSKWSEPCAVGLATVLIDYPYDIMGFLERNHVYHISSIFRNAWRSIASLIDPSSEVSVGWHEPIGPCNVTTSIQTALGYTLSKRKYLCTTDYDETYFGWSCLPNDKSPANGASWYTICGTPYTNQIEYILKKTKNSNK</sequence>
<gene>
    <name evidence="2" type="ORF">TSAR_000044</name>
</gene>
<dbReference type="PANTHER" id="PTHR35982">
    <property type="entry name" value="AGAP005361-PA"/>
    <property type="match status" value="1"/>
</dbReference>
<dbReference type="Pfam" id="PF25085">
    <property type="entry name" value="DUF7802"/>
    <property type="match status" value="1"/>
</dbReference>
<dbReference type="OrthoDB" id="188749at2759"/>
<dbReference type="PANTHER" id="PTHR35982:SF1">
    <property type="entry name" value="SPIROCYCLASE, AVEC FAMILY"/>
    <property type="match status" value="1"/>
</dbReference>
<name>A0A232F3Q3_9HYME</name>
<dbReference type="InterPro" id="IPR056704">
    <property type="entry name" value="DUF7802"/>
</dbReference>
<organism evidence="2 3">
    <name type="scientific">Trichomalopsis sarcophagae</name>
    <dbReference type="NCBI Taxonomy" id="543379"/>
    <lineage>
        <taxon>Eukaryota</taxon>
        <taxon>Metazoa</taxon>
        <taxon>Ecdysozoa</taxon>
        <taxon>Arthropoda</taxon>
        <taxon>Hexapoda</taxon>
        <taxon>Insecta</taxon>
        <taxon>Pterygota</taxon>
        <taxon>Neoptera</taxon>
        <taxon>Endopterygota</taxon>
        <taxon>Hymenoptera</taxon>
        <taxon>Apocrita</taxon>
        <taxon>Proctotrupomorpha</taxon>
        <taxon>Chalcidoidea</taxon>
        <taxon>Pteromalidae</taxon>
        <taxon>Pteromalinae</taxon>
        <taxon>Trichomalopsis</taxon>
    </lineage>
</organism>
<reference evidence="2 3" key="1">
    <citation type="journal article" date="2017" name="Curr. Biol.">
        <title>The Evolution of Venom by Co-option of Single-Copy Genes.</title>
        <authorList>
            <person name="Martinson E.O."/>
            <person name="Mrinalini"/>
            <person name="Kelkar Y.D."/>
            <person name="Chang C.H."/>
            <person name="Werren J.H."/>
        </authorList>
    </citation>
    <scope>NUCLEOTIDE SEQUENCE [LARGE SCALE GENOMIC DNA]</scope>
    <source>
        <strain evidence="2 3">Alberta</strain>
        <tissue evidence="2">Whole body</tissue>
    </source>
</reference>
<dbReference type="Proteomes" id="UP000215335">
    <property type="component" value="Unassembled WGS sequence"/>
</dbReference>
<keyword evidence="3" id="KW-1185">Reference proteome</keyword>
<evidence type="ECO:0000259" key="1">
    <source>
        <dbReference type="Pfam" id="PF25085"/>
    </source>
</evidence>
<protein>
    <recommendedName>
        <fullName evidence="1">DUF7802 domain-containing protein</fullName>
    </recommendedName>
</protein>
<dbReference type="EMBL" id="NNAY01001119">
    <property type="protein sequence ID" value="OXU25073.1"/>
    <property type="molecule type" value="Genomic_DNA"/>
</dbReference>
<evidence type="ECO:0000313" key="3">
    <source>
        <dbReference type="Proteomes" id="UP000215335"/>
    </source>
</evidence>